<name>A0A0T9Y4Z8_MYCTX</name>
<evidence type="ECO:0000313" key="9">
    <source>
        <dbReference type="Proteomes" id="UP000049023"/>
    </source>
</evidence>
<reference evidence="5" key="3">
    <citation type="submission" date="2015-03" db="EMBL/GenBank/DDBJ databases">
        <authorList>
            <consortium name="Pathogen Informatics"/>
            <person name="Murphy D."/>
        </authorList>
    </citation>
    <scope>NUCLEOTIDE SEQUENCE</scope>
    <source>
        <strain evidence="5">N09902308</strain>
    </source>
</reference>
<accession>A0A0T9Y4Z8</accession>
<dbReference type="Proteomes" id="UP000039021">
    <property type="component" value="Unassembled WGS sequence"/>
</dbReference>
<gene>
    <name evidence="3" type="ORF">ERS007661_01226</name>
    <name evidence="4" type="ORF">ERS007703_00922</name>
    <name evidence="5" type="ORF">ERS007739_03345</name>
    <name evidence="2" type="ORF">ERS027661_04543</name>
</gene>
<dbReference type="EMBL" id="CQQC01000317">
    <property type="protein sequence ID" value="CNU82151.1"/>
    <property type="molecule type" value="Genomic_DNA"/>
</dbReference>
<evidence type="ECO:0000313" key="7">
    <source>
        <dbReference type="Proteomes" id="UP000039021"/>
    </source>
</evidence>
<dbReference type="Proteomes" id="UP000038802">
    <property type="component" value="Unassembled WGS sequence"/>
</dbReference>
<dbReference type="Proteomes" id="UP000039217">
    <property type="component" value="Unassembled WGS sequence"/>
</dbReference>
<evidence type="ECO:0000256" key="1">
    <source>
        <dbReference type="SAM" id="MobiDB-lite"/>
    </source>
</evidence>
<feature type="compositionally biased region" description="Polar residues" evidence="1">
    <location>
        <begin position="104"/>
        <end position="128"/>
    </location>
</feature>
<reference evidence="4" key="1">
    <citation type="submission" date="2015-03" db="EMBL/GenBank/DDBJ databases">
        <authorList>
            <person name="Murphy D."/>
        </authorList>
    </citation>
    <scope>NUCLEOTIDE SEQUENCE [LARGE SCALE GENOMIC DNA]</scope>
    <source>
        <strain evidence="4">K00500041</strain>
    </source>
</reference>
<proteinExistence type="predicted"/>
<dbReference type="AlphaFoldDB" id="A0A0T9Y4Z8"/>
<dbReference type="EMBL" id="CSBK01001719">
    <property type="protein sequence ID" value="COZ06058.1"/>
    <property type="molecule type" value="Genomic_DNA"/>
</dbReference>
<organism evidence="4 6">
    <name type="scientific">Mycobacterium tuberculosis</name>
    <dbReference type="NCBI Taxonomy" id="1773"/>
    <lineage>
        <taxon>Bacteria</taxon>
        <taxon>Bacillati</taxon>
        <taxon>Actinomycetota</taxon>
        <taxon>Actinomycetes</taxon>
        <taxon>Mycobacteriales</taxon>
        <taxon>Mycobacteriaceae</taxon>
        <taxon>Mycobacterium</taxon>
        <taxon>Mycobacterium tuberculosis complex</taxon>
    </lineage>
</organism>
<evidence type="ECO:0000313" key="2">
    <source>
        <dbReference type="EMBL" id="CKT58406.1"/>
    </source>
</evidence>
<dbReference type="EMBL" id="CNFU01001605">
    <property type="protein sequence ID" value="CKT58406.1"/>
    <property type="molecule type" value="Genomic_DNA"/>
</dbReference>
<evidence type="ECO:0000313" key="3">
    <source>
        <dbReference type="EMBL" id="CNU82151.1"/>
    </source>
</evidence>
<evidence type="ECO:0000313" key="5">
    <source>
        <dbReference type="EMBL" id="COZ06058.1"/>
    </source>
</evidence>
<protein>
    <submittedName>
        <fullName evidence="4">Uncharacterized protein</fullName>
    </submittedName>
</protein>
<evidence type="ECO:0000313" key="6">
    <source>
        <dbReference type="Proteomes" id="UP000038802"/>
    </source>
</evidence>
<reference evidence="6 7" key="2">
    <citation type="submission" date="2015-03" db="EMBL/GenBank/DDBJ databases">
        <authorList>
            <consortium name="Pathogen Informatics"/>
        </authorList>
    </citation>
    <scope>NUCLEOTIDE SEQUENCE [LARGE SCALE GENOMIC DNA]</scope>
    <source>
        <strain evidence="2 9">Bir 187</strain>
        <strain evidence="3 8">D00501624</strain>
        <strain evidence="6">K00500041</strain>
        <strain evidence="7">N09902308</strain>
    </source>
</reference>
<evidence type="ECO:0000313" key="4">
    <source>
        <dbReference type="EMBL" id="COV24402.1"/>
    </source>
</evidence>
<sequence length="128" mass="13003">MRNCSSLGVNVPMSLMLPANCGIRLSGKKGTPPFTAFSSMDANTNGQLTSSAALPCSKANRALPSSVRVIEGSAPGVVATDLRICSALTVAARCAGVSVKVTCRPSSESTDPPALTSSVLNHTTKPSP</sequence>
<dbReference type="EMBL" id="CSAE01000066">
    <property type="protein sequence ID" value="COV24402.1"/>
    <property type="molecule type" value="Genomic_DNA"/>
</dbReference>
<evidence type="ECO:0000313" key="8">
    <source>
        <dbReference type="Proteomes" id="UP000039217"/>
    </source>
</evidence>
<feature type="region of interest" description="Disordered" evidence="1">
    <location>
        <begin position="103"/>
        <end position="128"/>
    </location>
</feature>
<dbReference type="Proteomes" id="UP000049023">
    <property type="component" value="Unassembled WGS sequence"/>
</dbReference>